<evidence type="ECO:0000313" key="2">
    <source>
        <dbReference type="Proteomes" id="UP000265520"/>
    </source>
</evidence>
<dbReference type="EMBL" id="LXQA010032569">
    <property type="protein sequence ID" value="MCH96535.1"/>
    <property type="molecule type" value="Genomic_DNA"/>
</dbReference>
<comment type="caution">
    <text evidence="1">The sequence shown here is derived from an EMBL/GenBank/DDBJ whole genome shotgun (WGS) entry which is preliminary data.</text>
</comment>
<evidence type="ECO:0000313" key="1">
    <source>
        <dbReference type="EMBL" id="MCH96535.1"/>
    </source>
</evidence>
<protein>
    <submittedName>
        <fullName evidence="1">Uncharacterized protein</fullName>
    </submittedName>
</protein>
<gene>
    <name evidence="1" type="ORF">A2U01_0017522</name>
</gene>
<sequence length="25" mass="2918">SQYQICFCSVRDFGDGFDFVSILRD</sequence>
<keyword evidence="2" id="KW-1185">Reference proteome</keyword>
<feature type="non-terminal residue" evidence="1">
    <location>
        <position position="1"/>
    </location>
</feature>
<dbReference type="AlphaFoldDB" id="A0A392NBP3"/>
<reference evidence="1 2" key="1">
    <citation type="journal article" date="2018" name="Front. Plant Sci.">
        <title>Red Clover (Trifolium pratense) and Zigzag Clover (T. medium) - A Picture of Genomic Similarities and Differences.</title>
        <authorList>
            <person name="Dluhosova J."/>
            <person name="Istvanek J."/>
            <person name="Nedelnik J."/>
            <person name="Repkova J."/>
        </authorList>
    </citation>
    <scope>NUCLEOTIDE SEQUENCE [LARGE SCALE GENOMIC DNA]</scope>
    <source>
        <strain evidence="2">cv. 10/8</strain>
        <tissue evidence="1">Leaf</tissue>
    </source>
</reference>
<dbReference type="Proteomes" id="UP000265520">
    <property type="component" value="Unassembled WGS sequence"/>
</dbReference>
<organism evidence="1 2">
    <name type="scientific">Trifolium medium</name>
    <dbReference type="NCBI Taxonomy" id="97028"/>
    <lineage>
        <taxon>Eukaryota</taxon>
        <taxon>Viridiplantae</taxon>
        <taxon>Streptophyta</taxon>
        <taxon>Embryophyta</taxon>
        <taxon>Tracheophyta</taxon>
        <taxon>Spermatophyta</taxon>
        <taxon>Magnoliopsida</taxon>
        <taxon>eudicotyledons</taxon>
        <taxon>Gunneridae</taxon>
        <taxon>Pentapetalae</taxon>
        <taxon>rosids</taxon>
        <taxon>fabids</taxon>
        <taxon>Fabales</taxon>
        <taxon>Fabaceae</taxon>
        <taxon>Papilionoideae</taxon>
        <taxon>50 kb inversion clade</taxon>
        <taxon>NPAAA clade</taxon>
        <taxon>Hologalegina</taxon>
        <taxon>IRL clade</taxon>
        <taxon>Trifolieae</taxon>
        <taxon>Trifolium</taxon>
    </lineage>
</organism>
<proteinExistence type="predicted"/>
<name>A0A392NBP3_9FABA</name>
<accession>A0A392NBP3</accession>